<evidence type="ECO:0000313" key="2">
    <source>
        <dbReference type="Proteomes" id="UP000032250"/>
    </source>
</evidence>
<dbReference type="Proteomes" id="UP000032250">
    <property type="component" value="Unassembled WGS sequence"/>
</dbReference>
<dbReference type="OrthoDB" id="9885287at2"/>
<gene>
    <name evidence="1" type="ORF">N495_16190</name>
</gene>
<dbReference type="RefSeq" id="WP_041349237.1">
    <property type="nucleotide sequence ID" value="NZ_JXSU01000008.1"/>
</dbReference>
<sequence length="70" mass="8312">MDVISERILNIGVLENKIKSARCNADNIEKFIKEKDYSRAKELAKILSFQMHELDCFEFQIEHRKINKID</sequence>
<organism evidence="1 2">
    <name type="scientific">Clostridium botulinum B2 450</name>
    <dbReference type="NCBI Taxonomy" id="1379739"/>
    <lineage>
        <taxon>Bacteria</taxon>
        <taxon>Bacillati</taxon>
        <taxon>Bacillota</taxon>
        <taxon>Clostridia</taxon>
        <taxon>Eubacteriales</taxon>
        <taxon>Clostridiaceae</taxon>
        <taxon>Clostridium</taxon>
    </lineage>
</organism>
<dbReference type="PATRIC" id="fig|1379739.3.peg.3632"/>
<proteinExistence type="predicted"/>
<dbReference type="AlphaFoldDB" id="A0A0D1AFX6"/>
<accession>A0A0D1AFX6</accession>
<evidence type="ECO:0000313" key="1">
    <source>
        <dbReference type="EMBL" id="KIS22029.1"/>
    </source>
</evidence>
<protein>
    <submittedName>
        <fullName evidence="1">Uncharacterized protein</fullName>
    </submittedName>
</protein>
<name>A0A0D1AFX6_CLOBO</name>
<dbReference type="HOGENOM" id="CLU_2750575_0_0_9"/>
<dbReference type="EMBL" id="JXSU01000008">
    <property type="protein sequence ID" value="KIS22029.1"/>
    <property type="molecule type" value="Genomic_DNA"/>
</dbReference>
<reference evidence="1 2" key="1">
    <citation type="submission" date="2014-06" db="EMBL/GenBank/DDBJ databases">
        <title>Genome characterization of distinct group I Clostridium botulinum lineages.</title>
        <authorList>
            <person name="Giordani F."/>
            <person name="Anselmo A."/>
            <person name="Fillo S."/>
            <person name="Palozzi A.M."/>
            <person name="Fortunato A."/>
            <person name="Gentile B."/>
            <person name="Ciammaruconi A."/>
            <person name="Anniballi F."/>
            <person name="De Medici D."/>
            <person name="Lista F."/>
        </authorList>
    </citation>
    <scope>NUCLEOTIDE SEQUENCE [LARGE SCALE GENOMIC DNA]</scope>
    <source>
        <strain evidence="1 2">B2 450</strain>
    </source>
</reference>
<comment type="caution">
    <text evidence="1">The sequence shown here is derived from an EMBL/GenBank/DDBJ whole genome shotgun (WGS) entry which is preliminary data.</text>
</comment>